<comment type="caution">
    <text evidence="1">The sequence shown here is derived from an EMBL/GenBank/DDBJ whole genome shotgun (WGS) entry which is preliminary data.</text>
</comment>
<accession>A0ABV8A5K2</accession>
<dbReference type="EMBL" id="JBHRZF010000078">
    <property type="protein sequence ID" value="MFC3860521.1"/>
    <property type="molecule type" value="Genomic_DNA"/>
</dbReference>
<keyword evidence="2" id="KW-1185">Reference proteome</keyword>
<sequence>MLERHLTSQDHRRIAQAAQQYGVDAGLIAAIWQDELNRLDTFDHLQNSLAVALCRLPVGLRHLLRNAAEFVTRRSLTTHSIGPAQMKPSTLQDVAHAGLLRLPGTLCEQIAYLLNRENVPGVIAARLRQTINHWALGGVNLSRRPEILGTLYSIGLSGKDGVHPEPQANGRGQAIATAAREYLPPVRVRVNSLHT</sequence>
<reference evidence="2" key="1">
    <citation type="journal article" date="2019" name="Int. J. Syst. Evol. Microbiol.">
        <title>The Global Catalogue of Microorganisms (GCM) 10K type strain sequencing project: providing services to taxonomists for standard genome sequencing and annotation.</title>
        <authorList>
            <consortium name="The Broad Institute Genomics Platform"/>
            <consortium name="The Broad Institute Genome Sequencing Center for Infectious Disease"/>
            <person name="Wu L."/>
            <person name="Ma J."/>
        </authorList>
    </citation>
    <scope>NUCLEOTIDE SEQUENCE [LARGE SCALE GENOMIC DNA]</scope>
    <source>
        <strain evidence="2">CCTCC AB 2013263</strain>
    </source>
</reference>
<gene>
    <name evidence="1" type="ORF">ACFOPQ_07050</name>
</gene>
<evidence type="ECO:0000313" key="1">
    <source>
        <dbReference type="EMBL" id="MFC3860521.1"/>
    </source>
</evidence>
<dbReference type="Proteomes" id="UP001595748">
    <property type="component" value="Unassembled WGS sequence"/>
</dbReference>
<proteinExistence type="predicted"/>
<name>A0ABV8A5K2_9DEIO</name>
<dbReference type="RefSeq" id="WP_380076667.1">
    <property type="nucleotide sequence ID" value="NZ_JBHRZF010000078.1"/>
</dbReference>
<evidence type="ECO:0000313" key="2">
    <source>
        <dbReference type="Proteomes" id="UP001595748"/>
    </source>
</evidence>
<organism evidence="1 2">
    <name type="scientific">Deinococcus antarcticus</name>
    <dbReference type="NCBI Taxonomy" id="1298767"/>
    <lineage>
        <taxon>Bacteria</taxon>
        <taxon>Thermotogati</taxon>
        <taxon>Deinococcota</taxon>
        <taxon>Deinococci</taxon>
        <taxon>Deinococcales</taxon>
        <taxon>Deinococcaceae</taxon>
        <taxon>Deinococcus</taxon>
    </lineage>
</organism>
<protein>
    <submittedName>
        <fullName evidence="1">Uncharacterized protein</fullName>
    </submittedName>
</protein>